<comment type="caution">
    <text evidence="6">The sequence shown here is derived from an EMBL/GenBank/DDBJ whole genome shotgun (WGS) entry which is preliminary data.</text>
</comment>
<organism evidence="6">
    <name type="scientific">Tanacetum cinerariifolium</name>
    <name type="common">Dalmatian daisy</name>
    <name type="synonym">Chrysanthemum cinerariifolium</name>
    <dbReference type="NCBI Taxonomy" id="118510"/>
    <lineage>
        <taxon>Eukaryota</taxon>
        <taxon>Viridiplantae</taxon>
        <taxon>Streptophyta</taxon>
        <taxon>Embryophyta</taxon>
        <taxon>Tracheophyta</taxon>
        <taxon>Spermatophyta</taxon>
        <taxon>Magnoliopsida</taxon>
        <taxon>eudicotyledons</taxon>
        <taxon>Gunneridae</taxon>
        <taxon>Pentapetalae</taxon>
        <taxon>asterids</taxon>
        <taxon>campanulids</taxon>
        <taxon>Asterales</taxon>
        <taxon>Asteraceae</taxon>
        <taxon>Asteroideae</taxon>
        <taxon>Anthemideae</taxon>
        <taxon>Anthemidinae</taxon>
        <taxon>Tanacetum</taxon>
    </lineage>
</organism>
<dbReference type="SUPFAM" id="SSF56672">
    <property type="entry name" value="DNA/RNA polymerases"/>
    <property type="match status" value="1"/>
</dbReference>
<evidence type="ECO:0000259" key="5">
    <source>
        <dbReference type="PROSITE" id="PS50994"/>
    </source>
</evidence>
<keyword evidence="3" id="KW-0175">Coiled coil</keyword>
<dbReference type="PANTHER" id="PTHR42648:SF32">
    <property type="entry name" value="RIBONUCLEASE H-LIKE DOMAIN, GAG-PRE-INTEGRASE DOMAIN PROTEIN-RELATED"/>
    <property type="match status" value="1"/>
</dbReference>
<dbReference type="Pfam" id="PF25597">
    <property type="entry name" value="SH3_retrovirus"/>
    <property type="match status" value="1"/>
</dbReference>
<evidence type="ECO:0000256" key="3">
    <source>
        <dbReference type="SAM" id="Coils"/>
    </source>
</evidence>
<accession>A0A6L2MQQ3</accession>
<evidence type="ECO:0000313" key="6">
    <source>
        <dbReference type="EMBL" id="GEU76311.1"/>
    </source>
</evidence>
<evidence type="ECO:0000256" key="2">
    <source>
        <dbReference type="ARBA" id="ARBA00022801"/>
    </source>
</evidence>
<reference evidence="6" key="1">
    <citation type="journal article" date="2019" name="Sci. Rep.">
        <title>Draft genome of Tanacetum cinerariifolium, the natural source of mosquito coil.</title>
        <authorList>
            <person name="Yamashiro T."/>
            <person name="Shiraishi A."/>
            <person name="Satake H."/>
            <person name="Nakayama K."/>
        </authorList>
    </citation>
    <scope>NUCLEOTIDE SEQUENCE</scope>
</reference>
<proteinExistence type="predicted"/>
<dbReference type="InterPro" id="IPR013103">
    <property type="entry name" value="RVT_2"/>
</dbReference>
<protein>
    <recommendedName>
        <fullName evidence="5">Integrase catalytic domain-containing protein</fullName>
    </recommendedName>
</protein>
<dbReference type="CDD" id="cd09272">
    <property type="entry name" value="RNase_HI_RT_Ty1"/>
    <property type="match status" value="1"/>
</dbReference>
<dbReference type="GO" id="GO:0003676">
    <property type="term" value="F:nucleic acid binding"/>
    <property type="evidence" value="ECO:0007669"/>
    <property type="project" value="InterPro"/>
</dbReference>
<dbReference type="SUPFAM" id="SSF53098">
    <property type="entry name" value="Ribonuclease H-like"/>
    <property type="match status" value="1"/>
</dbReference>
<dbReference type="GO" id="GO:0046872">
    <property type="term" value="F:metal ion binding"/>
    <property type="evidence" value="ECO:0007669"/>
    <property type="project" value="UniProtKB-KW"/>
</dbReference>
<dbReference type="Pfam" id="PF07727">
    <property type="entry name" value="RVT_2"/>
    <property type="match status" value="1"/>
</dbReference>
<sequence length="1457" mass="164354">MEDEDRARLAKKNELKAHGTLLMALPDKHQLKFNIHKDAKTLMEEIEKRFGGNKETKKKLISQLEILGQEDINLKFLRSLPIEWRTHTLIWKNKTDLEEQSLDDLFNSFKIYEAEIDADDLVEIDLNWQMAMLIVECNNCHCKGHFAREYSYDWSFQAGEEPTNYALMTFTSLSSSSANEVVSCSKACTKAYATLPFPPSPIYDRYQSRDGYHVVSPPHTRTFMPPKPDLVFHNAPNIVETVHTTFNVKLSLTKPDNDLPHTHRPSTPIIEDWVSDSEDEYETKIQHNVPSFVQSTEHLKSPRPFVHHVETFIPTANPKTAILKPTNNANRKNRKACFMHVVPTAVLAQSKLVPITAVRPVSTAVPKPTMTRPRQATTIVTKPNSLPRRHINRSPSPKASNFPPKVTAVKAPIVNAVLELNGGYVAFGGNPKGDKISGKGIENQLSLKVKIIKSDNGTELKNNDLNQFCGMKGINKEFSVPRNPQQNGIAERKNRTLIKAARTMLADSLLPIPFQAEAVNTAYSLGKFDGKVDEGFLVGYSVSSKAFRVFNSRTRIVQETLHINFMENKPKVAGNQSNHSAGVREQFDAKKAGEENVQQYVLFPVWSSGSTNPQNTDKDNAFDEKEPEFEGRKFESEVNVSPSKLEDITYSDDEDDVGAEADFTNLETSITVSPIPTTKVHKDHPVTQIIGDLSLATQTRSMTRMAKDQGGLSQINNDDFHTCMFACFLSQEEPKRVLVDLSHRKRAIGTKWVFRNKKDERGIVVRNKAQLVAQGHTQEEGIDYEEVFAPVARIEAIRLFLAYASFMGFMVHQMDVKSAFLYGTIEEEVYVCQPLGFEDPDYPNKVYKLVKALYGLHHAPRAWYETLANYLLDNGFQRGKIDQTLFIKRQKDGKLASTPIDTEKPLLKDPNDSDYAGASLDRKFTTGGCQLLGCRLISWQCKKKTVVATLFTEAEYVAATSYSTQVLWIQNQLLDYGKKMIIIEATIRDALWLDDAEGIECLTNEEIFIELARMGYEKPSIKLTFYKVFFQVNGRMIVAQQVGEGAAEVNIEGVPATGVTDEGATSAADDEDAGISMDLLQNLFDTCTTLTRRVEHIEQDKIAQALEITKLKQRVKKLERKNKASKLRRLKKVGTSQRVETSYDTVMDDVSKQGRIITDMDADKVVTLKDVDAVAKDIDLEHAEKVLSMQDVDIKPTKLQEVLEVATTVKLITEVVTAASATITAAAPQLTTADAPTLITAPSDARRKEKKDNAMKRYQALKRKPQIEARARKNMMIYKIKEKMDEEDSRALKRLSESQEDKAAKKQKLDEGVAELKGHLQIVPNDEDDVYTEATPLARKVPSVDYEIYTENNKPYYKIIRADGSPQLFLSFLSLLRNFDREYLEMILLVERRYPLLRFTLDQLINNVRLEVEEESEVSLELLSFGVDAAKDFKEIHQVIKTAGEELLLLSQIDAID</sequence>
<dbReference type="InterPro" id="IPR039537">
    <property type="entry name" value="Retrotran_Ty1/copia-like"/>
</dbReference>
<dbReference type="EMBL" id="BKCJ010007253">
    <property type="protein sequence ID" value="GEU76311.1"/>
    <property type="molecule type" value="Genomic_DNA"/>
</dbReference>
<dbReference type="GO" id="GO:0016787">
    <property type="term" value="F:hydrolase activity"/>
    <property type="evidence" value="ECO:0007669"/>
    <property type="project" value="UniProtKB-KW"/>
</dbReference>
<evidence type="ECO:0000256" key="1">
    <source>
        <dbReference type="ARBA" id="ARBA00022723"/>
    </source>
</evidence>
<feature type="region of interest" description="Disordered" evidence="4">
    <location>
        <begin position="608"/>
        <end position="637"/>
    </location>
</feature>
<name>A0A6L2MQQ3_TANCI</name>
<keyword evidence="1" id="KW-0479">Metal-binding</keyword>
<dbReference type="PROSITE" id="PS50994">
    <property type="entry name" value="INTEGRASE"/>
    <property type="match status" value="1"/>
</dbReference>
<dbReference type="InterPro" id="IPR001584">
    <property type="entry name" value="Integrase_cat-core"/>
</dbReference>
<dbReference type="InterPro" id="IPR057670">
    <property type="entry name" value="SH3_retrovirus"/>
</dbReference>
<dbReference type="GO" id="GO:0015074">
    <property type="term" value="P:DNA integration"/>
    <property type="evidence" value="ECO:0007669"/>
    <property type="project" value="InterPro"/>
</dbReference>
<dbReference type="InterPro" id="IPR043502">
    <property type="entry name" value="DNA/RNA_pol_sf"/>
</dbReference>
<feature type="compositionally biased region" description="Basic and acidic residues" evidence="4">
    <location>
        <begin position="616"/>
        <end position="636"/>
    </location>
</feature>
<dbReference type="Gene3D" id="3.30.420.10">
    <property type="entry name" value="Ribonuclease H-like superfamily/Ribonuclease H"/>
    <property type="match status" value="1"/>
</dbReference>
<gene>
    <name evidence="6" type="ORF">Tci_048289</name>
</gene>
<evidence type="ECO:0000256" key="4">
    <source>
        <dbReference type="SAM" id="MobiDB-lite"/>
    </source>
</evidence>
<feature type="coiled-coil region" evidence="3">
    <location>
        <begin position="1101"/>
        <end position="1128"/>
    </location>
</feature>
<keyword evidence="2" id="KW-0378">Hydrolase</keyword>
<feature type="domain" description="Integrase catalytic" evidence="5">
    <location>
        <begin position="450"/>
        <end position="497"/>
    </location>
</feature>
<dbReference type="InterPro" id="IPR012337">
    <property type="entry name" value="RNaseH-like_sf"/>
</dbReference>
<dbReference type="PANTHER" id="PTHR42648">
    <property type="entry name" value="TRANSPOSASE, PUTATIVE-RELATED"/>
    <property type="match status" value="1"/>
</dbReference>
<dbReference type="InterPro" id="IPR036397">
    <property type="entry name" value="RNaseH_sf"/>
</dbReference>